<dbReference type="GO" id="GO:0016491">
    <property type="term" value="F:oxidoreductase activity"/>
    <property type="evidence" value="ECO:0007669"/>
    <property type="project" value="UniProtKB-KW"/>
</dbReference>
<accession>A0A127ZID3</accession>
<dbReference type="EMBL" id="LK056692">
    <property type="protein sequence ID" value="CDU25871.1"/>
    <property type="molecule type" value="Genomic_DNA"/>
</dbReference>
<dbReference type="PANTHER" id="PTHR24320">
    <property type="entry name" value="RETINOL DEHYDROGENASE"/>
    <property type="match status" value="1"/>
</dbReference>
<dbReference type="SUPFAM" id="SSF51735">
    <property type="entry name" value="NAD(P)-binding Rossmann-fold domains"/>
    <property type="match status" value="1"/>
</dbReference>
<dbReference type="AlphaFoldDB" id="A0A127ZID3"/>
<keyword evidence="3" id="KW-0560">Oxidoreductase</keyword>
<evidence type="ECO:0000256" key="2">
    <source>
        <dbReference type="ARBA" id="ARBA00022857"/>
    </source>
</evidence>
<evidence type="ECO:0000256" key="3">
    <source>
        <dbReference type="ARBA" id="ARBA00023002"/>
    </source>
</evidence>
<dbReference type="InterPro" id="IPR036291">
    <property type="entry name" value="NAD(P)-bd_dom_sf"/>
</dbReference>
<dbReference type="PRINTS" id="PR00081">
    <property type="entry name" value="GDHRDH"/>
</dbReference>
<dbReference type="OrthoDB" id="191139at2759"/>
<name>A0A127ZID3_9BASI</name>
<dbReference type="Pfam" id="PF00106">
    <property type="entry name" value="adh_short"/>
    <property type="match status" value="1"/>
</dbReference>
<sequence length="282" mass="30997">MTFSVNDIPDLTRKVALVTGGNAGVGFETVKQLARKNAKIILAARSALKAKNAIQTIKDDYPKVDITFQLLDLSSLKSFQNAANQVVANYDRLDILVNNAGVSTLPYEFTTDGLEIQMGTNIMGHYLLTLLLLPLLVKTAQRSEYSKSTSTPELYGTLVRYFKSKTGNMLLCQEFQKCIPADIAISNLSLHPGMVATDLLKEVHRSYPAWIANPVRWSASKVLTPSSQGALTQLVAMKRPIAADKDGKLGRELMLFCNDFAKSRLGVDAEKVLGEAGLRWPY</sequence>
<evidence type="ECO:0000313" key="4">
    <source>
        <dbReference type="EMBL" id="CDU25871.1"/>
    </source>
</evidence>
<protein>
    <submittedName>
        <fullName evidence="4">Related to Oxidoreductase, short-chain dehydrogenase</fullName>
    </submittedName>
</protein>
<evidence type="ECO:0000256" key="1">
    <source>
        <dbReference type="ARBA" id="ARBA00006484"/>
    </source>
</evidence>
<organism evidence="4">
    <name type="scientific">Sporisorium scitamineum</name>
    <dbReference type="NCBI Taxonomy" id="49012"/>
    <lineage>
        <taxon>Eukaryota</taxon>
        <taxon>Fungi</taxon>
        <taxon>Dikarya</taxon>
        <taxon>Basidiomycota</taxon>
        <taxon>Ustilaginomycotina</taxon>
        <taxon>Ustilaginomycetes</taxon>
        <taxon>Ustilaginales</taxon>
        <taxon>Ustilaginaceae</taxon>
        <taxon>Sporisorium</taxon>
    </lineage>
</organism>
<gene>
    <name evidence="4" type="ORF">SPSC_06042</name>
</gene>
<dbReference type="InterPro" id="IPR002347">
    <property type="entry name" value="SDR_fam"/>
</dbReference>
<comment type="similarity">
    <text evidence="1">Belongs to the short-chain dehydrogenases/reductases (SDR) family.</text>
</comment>
<reference evidence="4" key="1">
    <citation type="submission" date="2014-06" db="EMBL/GenBank/DDBJ databases">
        <authorList>
            <person name="Ju J."/>
            <person name="Zhang J."/>
        </authorList>
    </citation>
    <scope>NUCLEOTIDE SEQUENCE</scope>
    <source>
        <strain evidence="4">SscI8</strain>
    </source>
</reference>
<keyword evidence="2" id="KW-0521">NADP</keyword>
<dbReference type="PANTHER" id="PTHR24320:SF282">
    <property type="entry name" value="WW DOMAIN-CONTAINING OXIDOREDUCTASE"/>
    <property type="match status" value="1"/>
</dbReference>
<proteinExistence type="inferred from homology"/>
<dbReference type="Gene3D" id="3.40.50.720">
    <property type="entry name" value="NAD(P)-binding Rossmann-like Domain"/>
    <property type="match status" value="1"/>
</dbReference>